<evidence type="ECO:0000313" key="14">
    <source>
        <dbReference type="EMBL" id="EKX36419.1"/>
    </source>
</evidence>
<evidence type="ECO:0000256" key="2">
    <source>
        <dbReference type="ARBA" id="ARBA00005189"/>
    </source>
</evidence>
<feature type="transmembrane region" description="Helical" evidence="12">
    <location>
        <begin position="303"/>
        <end position="319"/>
    </location>
</feature>
<dbReference type="EMBL" id="JH993074">
    <property type="protein sequence ID" value="EKX36419.1"/>
    <property type="molecule type" value="Genomic_DNA"/>
</dbReference>
<dbReference type="PIRSF" id="PIRSF015921">
    <property type="entry name" value="FA_sphinglp_des"/>
    <property type="match status" value="1"/>
</dbReference>
<keyword evidence="9" id="KW-0408">Iron</keyword>
<protein>
    <recommendedName>
        <fullName evidence="13">Cytochrome b5 heme-binding domain-containing protein</fullName>
    </recommendedName>
</protein>
<evidence type="ECO:0000259" key="13">
    <source>
        <dbReference type="PROSITE" id="PS50255"/>
    </source>
</evidence>
<dbReference type="OrthoDB" id="260519at2759"/>
<keyword evidence="6" id="KW-0479">Metal-binding</keyword>
<dbReference type="SMART" id="SM01117">
    <property type="entry name" value="Cyt-b5"/>
    <property type="match status" value="1"/>
</dbReference>
<dbReference type="KEGG" id="gtt:GUITHDRAFT_97578"/>
<evidence type="ECO:0000256" key="8">
    <source>
        <dbReference type="ARBA" id="ARBA00023002"/>
    </source>
</evidence>
<dbReference type="Proteomes" id="UP000011087">
    <property type="component" value="Unassembled WGS sequence"/>
</dbReference>
<reference evidence="14 16" key="1">
    <citation type="journal article" date="2012" name="Nature">
        <title>Algal genomes reveal evolutionary mosaicism and the fate of nucleomorphs.</title>
        <authorList>
            <consortium name="DOE Joint Genome Institute"/>
            <person name="Curtis B.A."/>
            <person name="Tanifuji G."/>
            <person name="Burki F."/>
            <person name="Gruber A."/>
            <person name="Irimia M."/>
            <person name="Maruyama S."/>
            <person name="Arias M.C."/>
            <person name="Ball S.G."/>
            <person name="Gile G.H."/>
            <person name="Hirakawa Y."/>
            <person name="Hopkins J.F."/>
            <person name="Kuo A."/>
            <person name="Rensing S.A."/>
            <person name="Schmutz J."/>
            <person name="Symeonidi A."/>
            <person name="Elias M."/>
            <person name="Eveleigh R.J."/>
            <person name="Herman E.K."/>
            <person name="Klute M.J."/>
            <person name="Nakayama T."/>
            <person name="Obornik M."/>
            <person name="Reyes-Prieto A."/>
            <person name="Armbrust E.V."/>
            <person name="Aves S.J."/>
            <person name="Beiko R.G."/>
            <person name="Coutinho P."/>
            <person name="Dacks J.B."/>
            <person name="Durnford D.G."/>
            <person name="Fast N.M."/>
            <person name="Green B.R."/>
            <person name="Grisdale C.J."/>
            <person name="Hempel F."/>
            <person name="Henrissat B."/>
            <person name="Hoppner M.P."/>
            <person name="Ishida K."/>
            <person name="Kim E."/>
            <person name="Koreny L."/>
            <person name="Kroth P.G."/>
            <person name="Liu Y."/>
            <person name="Malik S.B."/>
            <person name="Maier U.G."/>
            <person name="McRose D."/>
            <person name="Mock T."/>
            <person name="Neilson J.A."/>
            <person name="Onodera N.T."/>
            <person name="Poole A.M."/>
            <person name="Pritham E.J."/>
            <person name="Richards T.A."/>
            <person name="Rocap G."/>
            <person name="Roy S.W."/>
            <person name="Sarai C."/>
            <person name="Schaack S."/>
            <person name="Shirato S."/>
            <person name="Slamovits C.H."/>
            <person name="Spencer D.F."/>
            <person name="Suzuki S."/>
            <person name="Worden A.Z."/>
            <person name="Zauner S."/>
            <person name="Barry K."/>
            <person name="Bell C."/>
            <person name="Bharti A.K."/>
            <person name="Crow J.A."/>
            <person name="Grimwood J."/>
            <person name="Kramer R."/>
            <person name="Lindquist E."/>
            <person name="Lucas S."/>
            <person name="Salamov A."/>
            <person name="McFadden G.I."/>
            <person name="Lane C.E."/>
            <person name="Keeling P.J."/>
            <person name="Gray M.W."/>
            <person name="Grigoriev I.V."/>
            <person name="Archibald J.M."/>
        </authorList>
    </citation>
    <scope>NUCLEOTIDE SEQUENCE</scope>
    <source>
        <strain evidence="14 16">CCMP2712</strain>
    </source>
</reference>
<dbReference type="eggNOG" id="KOG4232">
    <property type="taxonomic scope" value="Eukaryota"/>
</dbReference>
<dbReference type="Pfam" id="PF00173">
    <property type="entry name" value="Cyt-b5"/>
    <property type="match status" value="1"/>
</dbReference>
<dbReference type="InterPro" id="IPR012171">
    <property type="entry name" value="Fatty_acid_desaturase"/>
</dbReference>
<evidence type="ECO:0000256" key="4">
    <source>
        <dbReference type="ARBA" id="ARBA00022617"/>
    </source>
</evidence>
<evidence type="ECO:0000256" key="3">
    <source>
        <dbReference type="ARBA" id="ARBA00009295"/>
    </source>
</evidence>
<evidence type="ECO:0000256" key="6">
    <source>
        <dbReference type="ARBA" id="ARBA00022723"/>
    </source>
</evidence>
<comment type="pathway">
    <text evidence="2">Lipid metabolism.</text>
</comment>
<comment type="subcellular location">
    <subcellularLocation>
        <location evidence="1">Membrane</location>
        <topology evidence="1">Multi-pass membrane protein</topology>
    </subcellularLocation>
</comment>
<evidence type="ECO:0000256" key="9">
    <source>
        <dbReference type="ARBA" id="ARBA00023004"/>
    </source>
</evidence>
<dbReference type="OMA" id="LYNCNYF"/>
<evidence type="ECO:0000256" key="7">
    <source>
        <dbReference type="ARBA" id="ARBA00022989"/>
    </source>
</evidence>
<dbReference type="AlphaFoldDB" id="L1IKH1"/>
<evidence type="ECO:0000256" key="10">
    <source>
        <dbReference type="ARBA" id="ARBA00023098"/>
    </source>
</evidence>
<evidence type="ECO:0000256" key="5">
    <source>
        <dbReference type="ARBA" id="ARBA00022692"/>
    </source>
</evidence>
<dbReference type="GO" id="GO:0016020">
    <property type="term" value="C:membrane"/>
    <property type="evidence" value="ECO:0007669"/>
    <property type="project" value="UniProtKB-SubCell"/>
</dbReference>
<evidence type="ECO:0000313" key="15">
    <source>
        <dbReference type="EnsemblProtists" id="EKX36419"/>
    </source>
</evidence>
<evidence type="ECO:0000256" key="12">
    <source>
        <dbReference type="SAM" id="Phobius"/>
    </source>
</evidence>
<dbReference type="PANTHER" id="PTHR19353:SF30">
    <property type="entry name" value="DELTA 8-(E)-SPHINGOLIPID DESATURASE"/>
    <property type="match status" value="1"/>
</dbReference>
<name>L1IKH1_GUITC</name>
<keyword evidence="4" id="KW-0349">Heme</keyword>
<organism evidence="14">
    <name type="scientific">Guillardia theta (strain CCMP2712)</name>
    <name type="common">Cryptophyte</name>
    <dbReference type="NCBI Taxonomy" id="905079"/>
    <lineage>
        <taxon>Eukaryota</taxon>
        <taxon>Cryptophyceae</taxon>
        <taxon>Pyrenomonadales</taxon>
        <taxon>Geminigeraceae</taxon>
        <taxon>Guillardia</taxon>
    </lineage>
</organism>
<dbReference type="PROSITE" id="PS50255">
    <property type="entry name" value="CYTOCHROME_B5_2"/>
    <property type="match status" value="1"/>
</dbReference>
<reference evidence="16" key="2">
    <citation type="submission" date="2012-11" db="EMBL/GenBank/DDBJ databases">
        <authorList>
            <person name="Kuo A."/>
            <person name="Curtis B.A."/>
            <person name="Tanifuji G."/>
            <person name="Burki F."/>
            <person name="Gruber A."/>
            <person name="Irimia M."/>
            <person name="Maruyama S."/>
            <person name="Arias M.C."/>
            <person name="Ball S.G."/>
            <person name="Gile G.H."/>
            <person name="Hirakawa Y."/>
            <person name="Hopkins J.F."/>
            <person name="Rensing S.A."/>
            <person name="Schmutz J."/>
            <person name="Symeonidi A."/>
            <person name="Elias M."/>
            <person name="Eveleigh R.J."/>
            <person name="Herman E.K."/>
            <person name="Klute M.J."/>
            <person name="Nakayama T."/>
            <person name="Obornik M."/>
            <person name="Reyes-Prieto A."/>
            <person name="Armbrust E.V."/>
            <person name="Aves S.J."/>
            <person name="Beiko R.G."/>
            <person name="Coutinho P."/>
            <person name="Dacks J.B."/>
            <person name="Durnford D.G."/>
            <person name="Fast N.M."/>
            <person name="Green B.R."/>
            <person name="Grisdale C."/>
            <person name="Hempe F."/>
            <person name="Henrissat B."/>
            <person name="Hoppner M.P."/>
            <person name="Ishida K.-I."/>
            <person name="Kim E."/>
            <person name="Koreny L."/>
            <person name="Kroth P.G."/>
            <person name="Liu Y."/>
            <person name="Malik S.-B."/>
            <person name="Maier U.G."/>
            <person name="McRose D."/>
            <person name="Mock T."/>
            <person name="Neilson J.A."/>
            <person name="Onodera N.T."/>
            <person name="Poole A.M."/>
            <person name="Pritham E.J."/>
            <person name="Richards T.A."/>
            <person name="Rocap G."/>
            <person name="Roy S.W."/>
            <person name="Sarai C."/>
            <person name="Schaack S."/>
            <person name="Shirato S."/>
            <person name="Slamovits C.H."/>
            <person name="Spencer D.F."/>
            <person name="Suzuki S."/>
            <person name="Worden A.Z."/>
            <person name="Zauner S."/>
            <person name="Barry K."/>
            <person name="Bell C."/>
            <person name="Bharti A.K."/>
            <person name="Crow J.A."/>
            <person name="Grimwood J."/>
            <person name="Kramer R."/>
            <person name="Lindquist E."/>
            <person name="Lucas S."/>
            <person name="Salamov A."/>
            <person name="McFadden G.I."/>
            <person name="Lane C.E."/>
            <person name="Keeling P.J."/>
            <person name="Gray M.W."/>
            <person name="Grigoriev I.V."/>
            <person name="Archibald J.M."/>
        </authorList>
    </citation>
    <scope>NUCLEOTIDE SEQUENCE</scope>
    <source>
        <strain evidence="16">CCMP2712</strain>
    </source>
</reference>
<dbReference type="GeneID" id="17293144"/>
<feature type="transmembrane region" description="Helical" evidence="12">
    <location>
        <begin position="153"/>
        <end position="175"/>
    </location>
</feature>
<evidence type="ECO:0000313" key="16">
    <source>
        <dbReference type="Proteomes" id="UP000011087"/>
    </source>
</evidence>
<proteinExistence type="inferred from homology"/>
<feature type="transmembrane region" description="Helical" evidence="12">
    <location>
        <begin position="270"/>
        <end position="291"/>
    </location>
</feature>
<dbReference type="RefSeq" id="XP_005823399.1">
    <property type="nucleotide sequence ID" value="XM_005823342.1"/>
</dbReference>
<dbReference type="GO" id="GO:0006629">
    <property type="term" value="P:lipid metabolic process"/>
    <property type="evidence" value="ECO:0007669"/>
    <property type="project" value="UniProtKB-KW"/>
</dbReference>
<dbReference type="InterPro" id="IPR001199">
    <property type="entry name" value="Cyt_B5-like_heme/steroid-bd"/>
</dbReference>
<dbReference type="STRING" id="905079.L1IKH1"/>
<accession>L1IKH1</accession>
<dbReference type="PaxDb" id="55529-EKX36419"/>
<feature type="domain" description="Cytochrome b5 heme-binding" evidence="13">
    <location>
        <begin position="17"/>
        <end position="98"/>
    </location>
</feature>
<keyword evidence="11 12" id="KW-0472">Membrane</keyword>
<dbReference type="HOGENOM" id="CLU_016265_2_0_1"/>
<dbReference type="Pfam" id="PF00487">
    <property type="entry name" value="FA_desaturase"/>
    <property type="match status" value="1"/>
</dbReference>
<keyword evidence="16" id="KW-1185">Reference proteome</keyword>
<dbReference type="GO" id="GO:0046872">
    <property type="term" value="F:metal ion binding"/>
    <property type="evidence" value="ECO:0007669"/>
    <property type="project" value="UniProtKB-KW"/>
</dbReference>
<gene>
    <name evidence="14" type="ORF">GUITHDRAFT_97578</name>
</gene>
<dbReference type="CDD" id="cd03506">
    <property type="entry name" value="Delta6-FADS-like"/>
    <property type="match status" value="1"/>
</dbReference>
<dbReference type="PANTHER" id="PTHR19353">
    <property type="entry name" value="FATTY ACID DESATURASE 2"/>
    <property type="match status" value="1"/>
</dbReference>
<comment type="similarity">
    <text evidence="3">Belongs to the fatty acid desaturase type 1 family.</text>
</comment>
<keyword evidence="8" id="KW-0560">Oxidoreductase</keyword>
<feature type="transmembrane region" description="Helical" evidence="12">
    <location>
        <begin position="126"/>
        <end position="147"/>
    </location>
</feature>
<dbReference type="InterPro" id="IPR036400">
    <property type="entry name" value="Cyt_B5-like_heme/steroid_sf"/>
</dbReference>
<dbReference type="SUPFAM" id="SSF55856">
    <property type="entry name" value="Cytochrome b5-like heme/steroid binding domain"/>
    <property type="match status" value="1"/>
</dbReference>
<keyword evidence="5 12" id="KW-0812">Transmembrane</keyword>
<reference evidence="15" key="3">
    <citation type="submission" date="2015-06" db="UniProtKB">
        <authorList>
            <consortium name="EnsemblProtists"/>
        </authorList>
    </citation>
    <scope>IDENTIFICATION</scope>
</reference>
<dbReference type="GO" id="GO:0016717">
    <property type="term" value="F:oxidoreductase activity, acting on paired donors, with oxidation of a pair of donors resulting in the reduction of molecular oxygen to two molecules of water"/>
    <property type="evidence" value="ECO:0007669"/>
    <property type="project" value="TreeGrafter"/>
</dbReference>
<keyword evidence="10" id="KW-0443">Lipid metabolism</keyword>
<dbReference type="Gene3D" id="3.10.120.10">
    <property type="entry name" value="Cytochrome b5-like heme/steroid binding domain"/>
    <property type="match status" value="1"/>
</dbReference>
<dbReference type="EnsemblProtists" id="EKX36419">
    <property type="protein sequence ID" value="EKX36419"/>
    <property type="gene ID" value="GUITHDRAFT_97578"/>
</dbReference>
<evidence type="ECO:0000256" key="1">
    <source>
        <dbReference type="ARBA" id="ARBA00004141"/>
    </source>
</evidence>
<keyword evidence="7 12" id="KW-1133">Transmembrane helix</keyword>
<sequence>MPPCAKGEAATQGIKTKPIITLEQLKAHDKKGDVWVAIEGKVYDVSKWAAHHPGGEHLLENMAGQDATAVFLAFHTEHGSGGQARKILQFLPHVADVYLPPETKLQIAFRKLRDQVDSDGLYKTSVSFYVCLGIWIAFLFSAMLYLTLTAHNIAQAIFAGAVFALFLQQCAFVGHDTSHNGITHRRFTDSVIGWIIGPSVTGISTAWWKRSHNAHHVVTNSTTHDPDIQHMPAFAITEDLFKKGGTWSYYHKRLFHFDSLAKFLISYQHFFYYPIMSFARLNLYLQSWLLVLNFDVKMEYRTVEIACLMIYWTWLSLLISCMPSVQLRLAFFFTSHMLAGILHVQITISHFSMPTYTGASFPAHPGEEFLRQQLYTSMDLESYWWNNWFYGGLQWQVAHHLFPRLPRHNLPEVKKRLQVLCQEHGLEYKSVGWWKGNAEILYSLRKAAMKARSTKVISFQESLLWAGMNAEG</sequence>
<feature type="transmembrane region" description="Helical" evidence="12">
    <location>
        <begin position="187"/>
        <end position="208"/>
    </location>
</feature>
<evidence type="ECO:0000256" key="11">
    <source>
        <dbReference type="ARBA" id="ARBA00023136"/>
    </source>
</evidence>
<dbReference type="InterPro" id="IPR005804">
    <property type="entry name" value="FA_desaturase_dom"/>
</dbReference>